<evidence type="ECO:0000259" key="6">
    <source>
        <dbReference type="PROSITE" id="PS51296"/>
    </source>
</evidence>
<dbReference type="EMBL" id="VHIR01000005">
    <property type="protein sequence ID" value="TQE43876.1"/>
    <property type="molecule type" value="Genomic_DNA"/>
</dbReference>
<keyword evidence="4" id="KW-0411">Iron-sulfur</keyword>
<dbReference type="InterPro" id="IPR017941">
    <property type="entry name" value="Rieske_2Fe-2S"/>
</dbReference>
<keyword evidence="3" id="KW-0408">Iron</keyword>
<protein>
    <submittedName>
        <fullName evidence="7">Rieske (2Fe-2S) protein</fullName>
    </submittedName>
</protein>
<feature type="domain" description="Rieske" evidence="6">
    <location>
        <begin position="31"/>
        <end position="121"/>
    </location>
</feature>
<dbReference type="InterPro" id="IPR036922">
    <property type="entry name" value="Rieske_2Fe-2S_sf"/>
</dbReference>
<dbReference type="AlphaFoldDB" id="A0A540R808"/>
<keyword evidence="5" id="KW-0732">Signal</keyword>
<gene>
    <name evidence="7" type="ORF">EJK80_04900</name>
</gene>
<dbReference type="GO" id="GO:0051537">
    <property type="term" value="F:2 iron, 2 sulfur cluster binding"/>
    <property type="evidence" value="ECO:0007669"/>
    <property type="project" value="UniProtKB-KW"/>
</dbReference>
<dbReference type="PROSITE" id="PS51296">
    <property type="entry name" value="RIESKE"/>
    <property type="match status" value="1"/>
</dbReference>
<feature type="signal peptide" evidence="5">
    <location>
        <begin position="1"/>
        <end position="24"/>
    </location>
</feature>
<accession>A0A540R808</accession>
<dbReference type="GO" id="GO:0016705">
    <property type="term" value="F:oxidoreductase activity, acting on paired donors, with incorporation or reduction of molecular oxygen"/>
    <property type="evidence" value="ECO:0007669"/>
    <property type="project" value="UniProtKB-ARBA"/>
</dbReference>
<keyword evidence="2" id="KW-0479">Metal-binding</keyword>
<comment type="caution">
    <text evidence="7">The sequence shown here is derived from an EMBL/GenBank/DDBJ whole genome shotgun (WGS) entry which is preliminary data.</text>
</comment>
<dbReference type="GO" id="GO:0004497">
    <property type="term" value="F:monooxygenase activity"/>
    <property type="evidence" value="ECO:0007669"/>
    <property type="project" value="UniProtKB-ARBA"/>
</dbReference>
<keyword evidence="1" id="KW-0001">2Fe-2S</keyword>
<sequence length="125" mass="12696">MTVRCSRRAFLLGTATTFAGAYLAACGKEPTAEVAATEIPVGSGVIVDGVIFAQPEEGVFKAYSTTCPHQQNPISKIQGGNAICTKHMSTFDLATGEVVSGPAPTGLTAFGVESDGTTVKNTAAG</sequence>
<feature type="chain" id="PRO_5021740011" evidence="5">
    <location>
        <begin position="25"/>
        <end position="125"/>
    </location>
</feature>
<name>A0A540R808_9CORY</name>
<dbReference type="InterPro" id="IPR006311">
    <property type="entry name" value="TAT_signal"/>
</dbReference>
<dbReference type="Proteomes" id="UP000318080">
    <property type="component" value="Unassembled WGS sequence"/>
</dbReference>
<reference evidence="7 8" key="1">
    <citation type="submission" date="2019-06" db="EMBL/GenBank/DDBJ databases">
        <title>Draft genome of C. phoceense Strain 272.</title>
        <authorList>
            <person name="Pacheco L.G.C."/>
            <person name="Barberis C.M."/>
            <person name="Almuzara M.N."/>
            <person name="Traglia G.M."/>
            <person name="Santos C.S."/>
            <person name="Rocha D.J.P.G."/>
            <person name="Aguiar E.R.G.R."/>
            <person name="Vay C.A."/>
        </authorList>
    </citation>
    <scope>NUCLEOTIDE SEQUENCE [LARGE SCALE GENOMIC DNA]</scope>
    <source>
        <strain evidence="7 8">272</strain>
    </source>
</reference>
<dbReference type="Pfam" id="PF00355">
    <property type="entry name" value="Rieske"/>
    <property type="match status" value="1"/>
</dbReference>
<evidence type="ECO:0000313" key="7">
    <source>
        <dbReference type="EMBL" id="TQE43876.1"/>
    </source>
</evidence>
<evidence type="ECO:0000256" key="4">
    <source>
        <dbReference type="ARBA" id="ARBA00023014"/>
    </source>
</evidence>
<evidence type="ECO:0000313" key="8">
    <source>
        <dbReference type="Proteomes" id="UP000318080"/>
    </source>
</evidence>
<evidence type="ECO:0000256" key="3">
    <source>
        <dbReference type="ARBA" id="ARBA00023004"/>
    </source>
</evidence>
<evidence type="ECO:0000256" key="2">
    <source>
        <dbReference type="ARBA" id="ARBA00022723"/>
    </source>
</evidence>
<organism evidence="7 8">
    <name type="scientific">Corynebacterium phoceense</name>
    <dbReference type="NCBI Taxonomy" id="1686286"/>
    <lineage>
        <taxon>Bacteria</taxon>
        <taxon>Bacillati</taxon>
        <taxon>Actinomycetota</taxon>
        <taxon>Actinomycetes</taxon>
        <taxon>Mycobacteriales</taxon>
        <taxon>Corynebacteriaceae</taxon>
        <taxon>Corynebacterium</taxon>
    </lineage>
</organism>
<dbReference type="Gene3D" id="2.102.10.10">
    <property type="entry name" value="Rieske [2Fe-2S] iron-sulphur domain"/>
    <property type="match status" value="1"/>
</dbReference>
<dbReference type="RefSeq" id="WP_141628742.1">
    <property type="nucleotide sequence ID" value="NZ_VHIR01000005.1"/>
</dbReference>
<proteinExistence type="predicted"/>
<evidence type="ECO:0000256" key="5">
    <source>
        <dbReference type="SAM" id="SignalP"/>
    </source>
</evidence>
<evidence type="ECO:0000256" key="1">
    <source>
        <dbReference type="ARBA" id="ARBA00022714"/>
    </source>
</evidence>
<dbReference type="PROSITE" id="PS51318">
    <property type="entry name" value="TAT"/>
    <property type="match status" value="1"/>
</dbReference>
<keyword evidence="8" id="KW-1185">Reference proteome</keyword>
<dbReference type="SUPFAM" id="SSF50022">
    <property type="entry name" value="ISP domain"/>
    <property type="match status" value="1"/>
</dbReference>
<dbReference type="STRING" id="1686286.GCA_900092335_00791"/>
<dbReference type="GO" id="GO:0046872">
    <property type="term" value="F:metal ion binding"/>
    <property type="evidence" value="ECO:0007669"/>
    <property type="project" value="UniProtKB-KW"/>
</dbReference>
<dbReference type="CDD" id="cd03467">
    <property type="entry name" value="Rieske"/>
    <property type="match status" value="1"/>
</dbReference>